<name>A0A6M3M5I3_9ZZZZ</name>
<dbReference type="SUPFAM" id="SSF54060">
    <property type="entry name" value="His-Me finger endonucleases"/>
    <property type="match status" value="1"/>
</dbReference>
<dbReference type="InterPro" id="IPR044925">
    <property type="entry name" value="His-Me_finger_sf"/>
</dbReference>
<dbReference type="EMBL" id="MT143867">
    <property type="protein sequence ID" value="QJB03977.1"/>
    <property type="molecule type" value="Genomic_DNA"/>
</dbReference>
<dbReference type="EMBL" id="MT143678">
    <property type="protein sequence ID" value="QJB00029.1"/>
    <property type="molecule type" value="Genomic_DNA"/>
</dbReference>
<proteinExistence type="predicted"/>
<feature type="region of interest" description="Disordered" evidence="1">
    <location>
        <begin position="1"/>
        <end position="24"/>
    </location>
</feature>
<dbReference type="GO" id="GO:0004519">
    <property type="term" value="F:endonuclease activity"/>
    <property type="evidence" value="ECO:0007669"/>
    <property type="project" value="UniProtKB-KW"/>
</dbReference>
<keyword evidence="3" id="KW-0540">Nuclease</keyword>
<evidence type="ECO:0000256" key="1">
    <source>
        <dbReference type="SAM" id="MobiDB-lite"/>
    </source>
</evidence>
<dbReference type="InterPro" id="IPR003615">
    <property type="entry name" value="HNH_nuc"/>
</dbReference>
<feature type="domain" description="HNH nuclease" evidence="2">
    <location>
        <begin position="72"/>
        <end position="113"/>
    </location>
</feature>
<evidence type="ECO:0000259" key="2">
    <source>
        <dbReference type="Pfam" id="PF13392"/>
    </source>
</evidence>
<evidence type="ECO:0000313" key="4">
    <source>
        <dbReference type="EMBL" id="QJB03977.1"/>
    </source>
</evidence>
<dbReference type="Gene3D" id="3.90.75.20">
    <property type="match status" value="1"/>
</dbReference>
<sequence>MRALRSRLGLGRRHTEATKQKIREQHTGRFGPLSSSWKGGRCKEEHGYIVVKLCPDDFFYSMAAADRYVFEHRLIMAKHLGRCLHSWEIVHHKNHIRDDNQIENLQLISDDRHKQLTILENKIALLEGKVVEQGKLIKLLQWQLKQNEVKNDIHL</sequence>
<keyword evidence="3" id="KW-0378">Hydrolase</keyword>
<keyword evidence="3" id="KW-0255">Endonuclease</keyword>
<reference evidence="3" key="1">
    <citation type="submission" date="2020-03" db="EMBL/GenBank/DDBJ databases">
        <title>The deep terrestrial virosphere.</title>
        <authorList>
            <person name="Holmfeldt K."/>
            <person name="Nilsson E."/>
            <person name="Simone D."/>
            <person name="Lopez-Fernandez M."/>
            <person name="Wu X."/>
            <person name="de Brujin I."/>
            <person name="Lundin D."/>
            <person name="Andersson A."/>
            <person name="Bertilsson S."/>
            <person name="Dopson M."/>
        </authorList>
    </citation>
    <scope>NUCLEOTIDE SEQUENCE</scope>
    <source>
        <strain evidence="3">MM171A00712</strain>
        <strain evidence="4">MM171B00512</strain>
    </source>
</reference>
<evidence type="ECO:0000313" key="3">
    <source>
        <dbReference type="EMBL" id="QJB00029.1"/>
    </source>
</evidence>
<dbReference type="AlphaFoldDB" id="A0A6M3M5I3"/>
<dbReference type="Pfam" id="PF13392">
    <property type="entry name" value="HNH_3"/>
    <property type="match status" value="1"/>
</dbReference>
<accession>A0A6M3M5I3</accession>
<organism evidence="3">
    <name type="scientific">viral metagenome</name>
    <dbReference type="NCBI Taxonomy" id="1070528"/>
    <lineage>
        <taxon>unclassified sequences</taxon>
        <taxon>metagenomes</taxon>
        <taxon>organismal metagenomes</taxon>
    </lineage>
</organism>
<feature type="compositionally biased region" description="Basic and acidic residues" evidence="1">
    <location>
        <begin position="13"/>
        <end position="24"/>
    </location>
</feature>
<protein>
    <submittedName>
        <fullName evidence="3">Putative homing endonuclease</fullName>
    </submittedName>
</protein>
<gene>
    <name evidence="3" type="ORF">MM171A00712_0024</name>
    <name evidence="4" type="ORF">MM171B00512_0020</name>
</gene>